<dbReference type="AlphaFoldDB" id="A0A4T0RB37"/>
<dbReference type="Proteomes" id="UP000305647">
    <property type="component" value="Unassembled WGS sequence"/>
</dbReference>
<dbReference type="EMBL" id="SPRW01000009">
    <property type="protein sequence ID" value="TIC68410.1"/>
    <property type="molecule type" value="Genomic_DNA"/>
</dbReference>
<evidence type="ECO:0000313" key="2">
    <source>
        <dbReference type="EMBL" id="TIB98912.1"/>
    </source>
</evidence>
<dbReference type="EMBL" id="SPRV01000010">
    <property type="protein sequence ID" value="TIC69263.1"/>
    <property type="molecule type" value="Genomic_DNA"/>
</dbReference>
<evidence type="ECO:0000313" key="6">
    <source>
        <dbReference type="EMBL" id="TIC69263.1"/>
    </source>
</evidence>
<dbReference type="EMBL" id="SPRO01000002">
    <property type="protein sequence ID" value="TIC34248.1"/>
    <property type="molecule type" value="Genomic_DNA"/>
</dbReference>
<evidence type="ECO:0000313" key="8">
    <source>
        <dbReference type="Proteomes" id="UP000305647"/>
    </source>
</evidence>
<dbReference type="OrthoDB" id="66546at2759"/>
<dbReference type="Proteomes" id="UP000305362">
    <property type="component" value="Unassembled WGS sequence"/>
</dbReference>
<dbReference type="OMA" id="IAIRRIM"/>
<reference evidence="7 8" key="1">
    <citation type="submission" date="2019-03" db="EMBL/GenBank/DDBJ databases">
        <title>Sequencing 25 genomes of Wallemia mellicola.</title>
        <authorList>
            <person name="Gostincar C."/>
        </authorList>
    </citation>
    <scope>NUCLEOTIDE SEQUENCE [LARGE SCALE GENOMIC DNA]</scope>
    <source>
        <strain evidence="2 9">EXF-1262</strain>
        <strain evidence="4 10">EXF-1274</strain>
        <strain evidence="6 7">EXF-1277</strain>
        <strain evidence="1 11">EXF-6152</strain>
        <strain evidence="5 12">EXF-757</strain>
        <strain evidence="3 8">EXF-8738</strain>
    </source>
</reference>
<dbReference type="EMBL" id="SPRX01000005">
    <property type="protein sequence ID" value="TIC68995.1"/>
    <property type="molecule type" value="Genomic_DNA"/>
</dbReference>
<evidence type="ECO:0000313" key="11">
    <source>
        <dbReference type="Proteomes" id="UP000310685"/>
    </source>
</evidence>
<evidence type="ECO:0000313" key="4">
    <source>
        <dbReference type="EMBL" id="TIC68410.1"/>
    </source>
</evidence>
<sequence length="168" mass="19205">MRKGVVDNTKVERLLDTLGGDKHAVRQIVRKLNDSTLNSRPIPAEIGNKVDELYDKYIVRGLDETAGSLRRLMIHLKDILDAVDSERKEQILMGLWLVILLSRKSDVNSERRAATLNESAANPLKKPSEMSWYTILADEPLHGDHWVEDDYAQSDNLSEWSESEKDDY</sequence>
<evidence type="ECO:0000313" key="9">
    <source>
        <dbReference type="Proteomes" id="UP000307169"/>
    </source>
</evidence>
<dbReference type="Proteomes" id="UP000310708">
    <property type="component" value="Unassembled WGS sequence"/>
</dbReference>
<proteinExistence type="predicted"/>
<protein>
    <submittedName>
        <fullName evidence="3">Uncharacterized protein</fullName>
    </submittedName>
</protein>
<evidence type="ECO:0000313" key="10">
    <source>
        <dbReference type="Proteomes" id="UP000309601"/>
    </source>
</evidence>
<dbReference type="Proteomes" id="UP000310685">
    <property type="component" value="Unassembled WGS sequence"/>
</dbReference>
<accession>A0A4T0RB37</accession>
<evidence type="ECO:0000313" key="3">
    <source>
        <dbReference type="EMBL" id="TIC34248.1"/>
    </source>
</evidence>
<dbReference type="Proteomes" id="UP000307169">
    <property type="component" value="Unassembled WGS sequence"/>
</dbReference>
<dbReference type="EMBL" id="SPRH01000034">
    <property type="protein sequence ID" value="TIB98912.1"/>
    <property type="molecule type" value="Genomic_DNA"/>
</dbReference>
<evidence type="ECO:0000313" key="5">
    <source>
        <dbReference type="EMBL" id="TIC68995.1"/>
    </source>
</evidence>
<organism evidence="3 8">
    <name type="scientific">Wallemia mellicola</name>
    <dbReference type="NCBI Taxonomy" id="1708541"/>
    <lineage>
        <taxon>Eukaryota</taxon>
        <taxon>Fungi</taxon>
        <taxon>Dikarya</taxon>
        <taxon>Basidiomycota</taxon>
        <taxon>Wallemiomycotina</taxon>
        <taxon>Wallemiomycetes</taxon>
        <taxon>Wallemiales</taxon>
        <taxon>Wallemiaceae</taxon>
        <taxon>Wallemia</taxon>
    </lineage>
</organism>
<evidence type="ECO:0000313" key="7">
    <source>
        <dbReference type="Proteomes" id="UP000305362"/>
    </source>
</evidence>
<dbReference type="EMBL" id="SPRC01000010">
    <property type="protein sequence ID" value="TIB81147.1"/>
    <property type="molecule type" value="Genomic_DNA"/>
</dbReference>
<gene>
    <name evidence="5" type="ORF">E3Q01_00656</name>
    <name evidence="4" type="ORF">E3Q02_01251</name>
    <name evidence="6" type="ORF">E3Q03_01420</name>
    <name evidence="3" type="ORF">E3Q10_00356</name>
    <name evidence="2" type="ORF">E3Q17_02809</name>
    <name evidence="1" type="ORF">E3Q22_01374</name>
</gene>
<name>A0A4T0RB37_9BASI</name>
<comment type="caution">
    <text evidence="3">The sequence shown here is derived from an EMBL/GenBank/DDBJ whole genome shotgun (WGS) entry which is preliminary data.</text>
</comment>
<evidence type="ECO:0000313" key="1">
    <source>
        <dbReference type="EMBL" id="TIB81147.1"/>
    </source>
</evidence>
<evidence type="ECO:0000313" key="12">
    <source>
        <dbReference type="Proteomes" id="UP000310708"/>
    </source>
</evidence>
<dbReference type="Proteomes" id="UP000309601">
    <property type="component" value="Unassembled WGS sequence"/>
</dbReference>